<dbReference type="Pfam" id="PF00271">
    <property type="entry name" value="Helicase_C"/>
    <property type="match status" value="1"/>
</dbReference>
<gene>
    <name evidence="6" type="ordered locus">MXAN_7274</name>
</gene>
<dbReference type="InterPro" id="IPR027417">
    <property type="entry name" value="P-loop_NTPase"/>
</dbReference>
<feature type="region of interest" description="Disordered" evidence="2">
    <location>
        <begin position="1063"/>
        <end position="1093"/>
    </location>
</feature>
<dbReference type="FunFam" id="3.40.50.10810:FF:000031">
    <property type="entry name" value="Helicase, SNF2/RAD54 family"/>
    <property type="match status" value="1"/>
</dbReference>
<dbReference type="Pfam" id="PF12419">
    <property type="entry name" value="DUF3670"/>
    <property type="match status" value="1"/>
</dbReference>
<feature type="compositionally biased region" description="Basic residues" evidence="2">
    <location>
        <begin position="1078"/>
        <end position="1093"/>
    </location>
</feature>
<dbReference type="InterPro" id="IPR000330">
    <property type="entry name" value="SNF2_N"/>
</dbReference>
<feature type="region of interest" description="Disordered" evidence="2">
    <location>
        <begin position="56"/>
        <end position="80"/>
    </location>
</feature>
<evidence type="ECO:0000259" key="4">
    <source>
        <dbReference type="PROSITE" id="PS51192"/>
    </source>
</evidence>
<dbReference type="PROSITE" id="PS51192">
    <property type="entry name" value="HELICASE_ATP_BIND_1"/>
    <property type="match status" value="1"/>
</dbReference>
<dbReference type="HOGENOM" id="CLU_000315_21_8_7"/>
<evidence type="ECO:0000313" key="7">
    <source>
        <dbReference type="Proteomes" id="UP000002402"/>
    </source>
</evidence>
<dbReference type="InterPro" id="IPR038718">
    <property type="entry name" value="SNF2-like_sf"/>
</dbReference>
<dbReference type="Proteomes" id="UP000002402">
    <property type="component" value="Chromosome"/>
</dbReference>
<name>Q1CW36_MYXXD</name>
<dbReference type="EMBL" id="CP000113">
    <property type="protein sequence ID" value="ABF85937.1"/>
    <property type="molecule type" value="Genomic_DNA"/>
</dbReference>
<dbReference type="PANTHER" id="PTHR10799">
    <property type="entry name" value="SNF2/RAD54 HELICASE FAMILY"/>
    <property type="match status" value="1"/>
</dbReference>
<dbReference type="CDD" id="cd18793">
    <property type="entry name" value="SF2_C_SNF"/>
    <property type="match status" value="1"/>
</dbReference>
<dbReference type="Gene3D" id="3.40.50.10810">
    <property type="entry name" value="Tandem AAA-ATPase domain"/>
    <property type="match status" value="1"/>
</dbReference>
<proteinExistence type="predicted"/>
<keyword evidence="1" id="KW-0378">Hydrolase</keyword>
<keyword evidence="3" id="KW-0732">Signal</keyword>
<dbReference type="KEGG" id="mxa:MXAN_7274"/>
<dbReference type="Pfam" id="PF00176">
    <property type="entry name" value="SNF2-rel_dom"/>
    <property type="match status" value="1"/>
</dbReference>
<dbReference type="GO" id="GO:0016787">
    <property type="term" value="F:hydrolase activity"/>
    <property type="evidence" value="ECO:0007669"/>
    <property type="project" value="UniProtKB-KW"/>
</dbReference>
<dbReference type="GO" id="GO:0005524">
    <property type="term" value="F:ATP binding"/>
    <property type="evidence" value="ECO:0007669"/>
    <property type="project" value="InterPro"/>
</dbReference>
<dbReference type="InterPro" id="IPR001650">
    <property type="entry name" value="Helicase_C-like"/>
</dbReference>
<sequence length="1093" mass="118785">MRAWRGVLRWAAAGLSLSAARSPTGHLPVFSGFSVATDGVGLFAGLSVRALVHQGPGGGPLRAPHGQPGRPAAHGAGNPVQGRSQACLRVPLARTEFTFAAMPLVFLPDAETLFLWGPDRLPRELAGLPETGDRASALLVTPEGLRECEGHGLPLAATVERLAVVQTSEAESFPGSIALWTLASKLALELVARERVVPTLLRRGERIEARWAAALSATEDAGRVAALARSMPPGAHAVPAGARPGRAVWAPDALLRAFLDATVDAFVRAARGAPSLPARRAASWDERWREALTGARRDFAPEGFAERSVVDELTRWSEPALGARDKLRACFRLEPPTEEREPFVLSFHLQSPDDPSLLVPAADVWKTRGRSLEKLGRAFRDPQESLLEALGRAARLFPPLALVLESPRPQALLLEPDTAWTFLSEGARVLSDAGFGVIVPGELTTSGRRRLRLRMRVGASTKAAGAVGGTAGLGLDALLRVDWDAVLGDQPLSAQELALLAQRKAPLVRFRGEWVAVDPLELDAIQRHLAQGPGRMALSEAVRVSLLGETRHGQLPVTVLATGALEERLRLLREGGATAQDAPRALRATLRPYQSRGLHWLDTLASLGLGACLADDMGLGKTVQVLAFLLRRLEQAPDEARPTLLVAPTSVVGNWERELARFAPTLRLTRHYGAERARAANRFPRAPGAVVLTTYGLLRRDAALLARVDWGAVVLDEAQNIKNAASATARAARALRASQRFALTGTPVENRLAELWSILEFANPGLLGPLETFRRELALPIERHGNQEASARLRRLVSPFVLRRLKSDPTIITDLPAKNEMKVVCTLTREQASLYKAVVDEELRRIEEADGMERRGRVLALLLYTKQIANHPAQYLGESGPLPGRSGKLARVVEMLEESLAAGDKALVFTQFREMGDKLVAHLSEYLGHEVLFLHGGTPRKARDEMVRRFQEDVHGPRVFVLSVKAGGTGLNLTAASHVFHYDRWWNPAVEDQATDRAYRIGQTRAVQVHKLVCAGTVEEKVDRLLEQKRQLAEKVVGAGEHWVTELDTTALRELFSLSEGAVADDGDAEGEDDARVRAPRRRGRASAKAVSR</sequence>
<organism evidence="6 7">
    <name type="scientific">Myxococcus xanthus (strain DK1622)</name>
    <dbReference type="NCBI Taxonomy" id="246197"/>
    <lineage>
        <taxon>Bacteria</taxon>
        <taxon>Pseudomonadati</taxon>
        <taxon>Myxococcota</taxon>
        <taxon>Myxococcia</taxon>
        <taxon>Myxococcales</taxon>
        <taxon>Cystobacterineae</taxon>
        <taxon>Myxococcaceae</taxon>
        <taxon>Myxococcus</taxon>
    </lineage>
</organism>
<feature type="domain" description="Helicase ATP-binding" evidence="4">
    <location>
        <begin position="602"/>
        <end position="765"/>
    </location>
</feature>
<evidence type="ECO:0000259" key="5">
    <source>
        <dbReference type="PROSITE" id="PS51194"/>
    </source>
</evidence>
<evidence type="ECO:0000256" key="1">
    <source>
        <dbReference type="ARBA" id="ARBA00022801"/>
    </source>
</evidence>
<dbReference type="InterPro" id="IPR022138">
    <property type="entry name" value="DUF3670"/>
</dbReference>
<reference evidence="6 7" key="1">
    <citation type="journal article" date="2006" name="Proc. Natl. Acad. Sci. U.S.A.">
        <title>Evolution of sensory complexity recorded in a myxobacterial genome.</title>
        <authorList>
            <person name="Goldman B.S."/>
            <person name="Nierman W.C."/>
            <person name="Kaiser D."/>
            <person name="Slater S.C."/>
            <person name="Durkin A.S."/>
            <person name="Eisen J.A."/>
            <person name="Ronning C.M."/>
            <person name="Barbazuk W.B."/>
            <person name="Blanchard M."/>
            <person name="Field C."/>
            <person name="Halling C."/>
            <person name="Hinkle G."/>
            <person name="Iartchuk O."/>
            <person name="Kim H.S."/>
            <person name="Mackenzie C."/>
            <person name="Madupu R."/>
            <person name="Miller N."/>
            <person name="Shvartsbeyn A."/>
            <person name="Sullivan S.A."/>
            <person name="Vaudin M."/>
            <person name="Wiegand R."/>
            <person name="Kaplan H.B."/>
        </authorList>
    </citation>
    <scope>NUCLEOTIDE SEQUENCE [LARGE SCALE GENOMIC DNA]</scope>
    <source>
        <strain evidence="7">DK1622</strain>
    </source>
</reference>
<dbReference type="SMART" id="SM00490">
    <property type="entry name" value="HELICc"/>
    <property type="match status" value="1"/>
</dbReference>
<dbReference type="SMART" id="SM00487">
    <property type="entry name" value="DEXDc"/>
    <property type="match status" value="1"/>
</dbReference>
<feature type="compositionally biased region" description="Acidic residues" evidence="2">
    <location>
        <begin position="1063"/>
        <end position="1073"/>
    </location>
</feature>
<feature type="signal peptide" evidence="3">
    <location>
        <begin position="1"/>
        <end position="19"/>
    </location>
</feature>
<dbReference type="PROSITE" id="PS51194">
    <property type="entry name" value="HELICASE_CTER"/>
    <property type="match status" value="1"/>
</dbReference>
<feature type="domain" description="Helicase C-terminal" evidence="5">
    <location>
        <begin position="888"/>
        <end position="1048"/>
    </location>
</feature>
<protein>
    <submittedName>
        <fullName evidence="6">SNF2/helicase domain protein</fullName>
    </submittedName>
</protein>
<feature type="chain" id="PRO_5004187696" evidence="3">
    <location>
        <begin position="20"/>
        <end position="1093"/>
    </location>
</feature>
<keyword evidence="7" id="KW-1185">Reference proteome</keyword>
<dbReference type="FunFam" id="3.40.50.300:FF:000533">
    <property type="entry name" value="Helicase, Snf2 family"/>
    <property type="match status" value="1"/>
</dbReference>
<dbReference type="eggNOG" id="COG0553">
    <property type="taxonomic scope" value="Bacteria"/>
</dbReference>
<evidence type="ECO:0000256" key="2">
    <source>
        <dbReference type="SAM" id="MobiDB-lite"/>
    </source>
</evidence>
<evidence type="ECO:0000313" key="6">
    <source>
        <dbReference type="EMBL" id="ABF85937.1"/>
    </source>
</evidence>
<evidence type="ECO:0000256" key="3">
    <source>
        <dbReference type="SAM" id="SignalP"/>
    </source>
</evidence>
<dbReference type="InterPro" id="IPR014001">
    <property type="entry name" value="Helicase_ATP-bd"/>
</dbReference>
<dbReference type="OrthoDB" id="9814088at2"/>
<dbReference type="STRING" id="246197.MXAN_7274"/>
<dbReference type="Gene3D" id="3.40.50.300">
    <property type="entry name" value="P-loop containing nucleotide triphosphate hydrolases"/>
    <property type="match status" value="1"/>
</dbReference>
<dbReference type="InterPro" id="IPR049730">
    <property type="entry name" value="SNF2/RAD54-like_C"/>
</dbReference>
<dbReference type="AlphaFoldDB" id="Q1CW36"/>
<dbReference type="SUPFAM" id="SSF52540">
    <property type="entry name" value="P-loop containing nucleoside triphosphate hydrolases"/>
    <property type="match status" value="2"/>
</dbReference>
<accession>Q1CW36</accession>
<dbReference type="EnsemblBacteria" id="ABF85937">
    <property type="protein sequence ID" value="ABF85937"/>
    <property type="gene ID" value="MXAN_7274"/>
</dbReference>